<dbReference type="Gene3D" id="1.10.3210.10">
    <property type="entry name" value="Hypothetical protein af1432"/>
    <property type="match status" value="1"/>
</dbReference>
<dbReference type="InParanoid" id="Q01SY1"/>
<proteinExistence type="predicted"/>
<reference evidence="2" key="1">
    <citation type="submission" date="2006-10" db="EMBL/GenBank/DDBJ databases">
        <title>Complete sequence of Solibacter usitatus Ellin6076.</title>
        <authorList>
            <consortium name="US DOE Joint Genome Institute"/>
            <person name="Copeland A."/>
            <person name="Lucas S."/>
            <person name="Lapidus A."/>
            <person name="Barry K."/>
            <person name="Detter J.C."/>
            <person name="Glavina del Rio T."/>
            <person name="Hammon N."/>
            <person name="Israni S."/>
            <person name="Dalin E."/>
            <person name="Tice H."/>
            <person name="Pitluck S."/>
            <person name="Thompson L.S."/>
            <person name="Brettin T."/>
            <person name="Bruce D."/>
            <person name="Han C."/>
            <person name="Tapia R."/>
            <person name="Gilna P."/>
            <person name="Schmutz J."/>
            <person name="Larimer F."/>
            <person name="Land M."/>
            <person name="Hauser L."/>
            <person name="Kyrpides N."/>
            <person name="Mikhailova N."/>
            <person name="Janssen P.H."/>
            <person name="Kuske C.R."/>
            <person name="Richardson P."/>
        </authorList>
    </citation>
    <scope>NUCLEOTIDE SEQUENCE</scope>
    <source>
        <strain evidence="2">Ellin6076</strain>
    </source>
</reference>
<organism evidence="2">
    <name type="scientific">Solibacter usitatus (strain Ellin6076)</name>
    <dbReference type="NCBI Taxonomy" id="234267"/>
    <lineage>
        <taxon>Bacteria</taxon>
        <taxon>Pseudomonadati</taxon>
        <taxon>Acidobacteriota</taxon>
        <taxon>Terriglobia</taxon>
        <taxon>Bryobacterales</taxon>
        <taxon>Solibacteraceae</taxon>
        <taxon>Candidatus Solibacter</taxon>
    </lineage>
</organism>
<dbReference type="PROSITE" id="PS51833">
    <property type="entry name" value="HDOD"/>
    <property type="match status" value="1"/>
</dbReference>
<evidence type="ECO:0000313" key="2">
    <source>
        <dbReference type="EMBL" id="ABJ87239.1"/>
    </source>
</evidence>
<feature type="domain" description="HDOD" evidence="1">
    <location>
        <begin position="17"/>
        <end position="210"/>
    </location>
</feature>
<dbReference type="AlphaFoldDB" id="Q01SY1"/>
<protein>
    <submittedName>
        <fullName evidence="2">Metal dependent phosphohydrolase</fullName>
    </submittedName>
</protein>
<dbReference type="STRING" id="234267.Acid_6313"/>
<dbReference type="eggNOG" id="COG1639">
    <property type="taxonomic scope" value="Bacteria"/>
</dbReference>
<dbReference type="SUPFAM" id="SSF109604">
    <property type="entry name" value="HD-domain/PDEase-like"/>
    <property type="match status" value="1"/>
</dbReference>
<sequence>MTETFARPQAPWALRLLPPFPAIASRILAMASQEEVDIRELSGLVKMDPSFSAELLRFANSALFGLRREVTSLVSAIGMVGTDRVKTMATLVAVNRMVRATARIGALRKVWVHSLVTAIIAEEAAHAARMERESAYTAGLLHNLGTLGLMSAYPEEYSRMLEVSDDFGFDLLNTERDLFEIDHCAAGAYVAQDWGFPDELAAVIATHHDEPVPGERSIYNLIKLSWRLADTLGYAAFSPEKQYTWEELIAELPNAKSSWLGESPEAAKVEIAKMLAAAPI</sequence>
<dbReference type="OrthoDB" id="128366at2"/>
<dbReference type="EMBL" id="CP000473">
    <property type="protein sequence ID" value="ABJ87239.1"/>
    <property type="molecule type" value="Genomic_DNA"/>
</dbReference>
<dbReference type="InterPro" id="IPR013976">
    <property type="entry name" value="HDOD"/>
</dbReference>
<dbReference type="HOGENOM" id="CLU_048246_4_0_0"/>
<dbReference type="PANTHER" id="PTHR33525:SF3">
    <property type="entry name" value="RIBONUCLEASE Y"/>
    <property type="match status" value="1"/>
</dbReference>
<evidence type="ECO:0000259" key="1">
    <source>
        <dbReference type="PROSITE" id="PS51833"/>
    </source>
</evidence>
<dbReference type="PANTHER" id="PTHR33525">
    <property type="match status" value="1"/>
</dbReference>
<dbReference type="GO" id="GO:0016787">
    <property type="term" value="F:hydrolase activity"/>
    <property type="evidence" value="ECO:0007669"/>
    <property type="project" value="UniProtKB-KW"/>
</dbReference>
<name>Q01SY1_SOLUE</name>
<dbReference type="NCBIfam" id="TIGR00277">
    <property type="entry name" value="HDIG"/>
    <property type="match status" value="1"/>
</dbReference>
<dbReference type="KEGG" id="sus:Acid_6313"/>
<gene>
    <name evidence="2" type="ordered locus">Acid_6313</name>
</gene>
<dbReference type="InterPro" id="IPR006675">
    <property type="entry name" value="HDIG_dom"/>
</dbReference>
<accession>Q01SY1</accession>
<dbReference type="Pfam" id="PF08668">
    <property type="entry name" value="HDOD"/>
    <property type="match status" value="1"/>
</dbReference>
<dbReference type="InterPro" id="IPR052340">
    <property type="entry name" value="RNase_Y/CdgJ"/>
</dbReference>
<keyword evidence="2" id="KW-0378">Hydrolase</keyword>